<dbReference type="AlphaFoldDB" id="A0AAN6USR2"/>
<reference evidence="1" key="1">
    <citation type="journal article" date="2023" name="Mol. Phylogenet. Evol.">
        <title>Genome-scale phylogeny and comparative genomics of the fungal order Sordariales.</title>
        <authorList>
            <person name="Hensen N."/>
            <person name="Bonometti L."/>
            <person name="Westerberg I."/>
            <person name="Brannstrom I.O."/>
            <person name="Guillou S."/>
            <person name="Cros-Aarteil S."/>
            <person name="Calhoun S."/>
            <person name="Haridas S."/>
            <person name="Kuo A."/>
            <person name="Mondo S."/>
            <person name="Pangilinan J."/>
            <person name="Riley R."/>
            <person name="LaButti K."/>
            <person name="Andreopoulos B."/>
            <person name="Lipzen A."/>
            <person name="Chen C."/>
            <person name="Yan M."/>
            <person name="Daum C."/>
            <person name="Ng V."/>
            <person name="Clum A."/>
            <person name="Steindorff A."/>
            <person name="Ohm R.A."/>
            <person name="Martin F."/>
            <person name="Silar P."/>
            <person name="Natvig D.O."/>
            <person name="Lalanne C."/>
            <person name="Gautier V."/>
            <person name="Ament-Velasquez S.L."/>
            <person name="Kruys A."/>
            <person name="Hutchinson M.I."/>
            <person name="Powell A.J."/>
            <person name="Barry K."/>
            <person name="Miller A.N."/>
            <person name="Grigoriev I.V."/>
            <person name="Debuchy R."/>
            <person name="Gladieux P."/>
            <person name="Hiltunen Thoren M."/>
            <person name="Johannesson H."/>
        </authorList>
    </citation>
    <scope>NUCLEOTIDE SEQUENCE</scope>
    <source>
        <strain evidence="1">CBS 123565</strain>
    </source>
</reference>
<evidence type="ECO:0000313" key="1">
    <source>
        <dbReference type="EMBL" id="KAK4137985.1"/>
    </source>
</evidence>
<dbReference type="Proteomes" id="UP001304895">
    <property type="component" value="Unassembled WGS sequence"/>
</dbReference>
<evidence type="ECO:0000313" key="2">
    <source>
        <dbReference type="Proteomes" id="UP001304895"/>
    </source>
</evidence>
<accession>A0AAN6USR2</accession>
<sequence>MPCGPDIRKETWCSGQPVKKESPAVTTVRERRQEKEYASCDSFRSSDLRVMSPARFHCATQLALMLLQRRAKSRITWWV</sequence>
<proteinExistence type="predicted"/>
<comment type="caution">
    <text evidence="1">The sequence shown here is derived from an EMBL/GenBank/DDBJ whole genome shotgun (WGS) entry which is preliminary data.</text>
</comment>
<dbReference type="EMBL" id="MU853402">
    <property type="protein sequence ID" value="KAK4137985.1"/>
    <property type="molecule type" value="Genomic_DNA"/>
</dbReference>
<keyword evidence="2" id="KW-1185">Reference proteome</keyword>
<reference evidence="1" key="2">
    <citation type="submission" date="2023-05" db="EMBL/GenBank/DDBJ databases">
        <authorList>
            <consortium name="Lawrence Berkeley National Laboratory"/>
            <person name="Steindorff A."/>
            <person name="Hensen N."/>
            <person name="Bonometti L."/>
            <person name="Westerberg I."/>
            <person name="Brannstrom I.O."/>
            <person name="Guillou S."/>
            <person name="Cros-Aarteil S."/>
            <person name="Calhoun S."/>
            <person name="Haridas S."/>
            <person name="Kuo A."/>
            <person name="Mondo S."/>
            <person name="Pangilinan J."/>
            <person name="Riley R."/>
            <person name="Labutti K."/>
            <person name="Andreopoulos B."/>
            <person name="Lipzen A."/>
            <person name="Chen C."/>
            <person name="Yanf M."/>
            <person name="Daum C."/>
            <person name="Ng V."/>
            <person name="Clum A."/>
            <person name="Ohm R."/>
            <person name="Martin F."/>
            <person name="Silar P."/>
            <person name="Natvig D."/>
            <person name="Lalanne C."/>
            <person name="Gautier V."/>
            <person name="Ament-Velasquez S.L."/>
            <person name="Kruys A."/>
            <person name="Hutchinson M.I."/>
            <person name="Powell A.J."/>
            <person name="Barry K."/>
            <person name="Miller A.N."/>
            <person name="Grigoriev I.V."/>
            <person name="Debuchy R."/>
            <person name="Gladieux P."/>
            <person name="Thoren M.H."/>
            <person name="Johannesson H."/>
        </authorList>
    </citation>
    <scope>NUCLEOTIDE SEQUENCE</scope>
    <source>
        <strain evidence="1">CBS 123565</strain>
    </source>
</reference>
<protein>
    <submittedName>
        <fullName evidence="1">Uncharacterized protein</fullName>
    </submittedName>
</protein>
<organism evidence="1 2">
    <name type="scientific">Trichocladium antarcticum</name>
    <dbReference type="NCBI Taxonomy" id="1450529"/>
    <lineage>
        <taxon>Eukaryota</taxon>
        <taxon>Fungi</taxon>
        <taxon>Dikarya</taxon>
        <taxon>Ascomycota</taxon>
        <taxon>Pezizomycotina</taxon>
        <taxon>Sordariomycetes</taxon>
        <taxon>Sordariomycetidae</taxon>
        <taxon>Sordariales</taxon>
        <taxon>Chaetomiaceae</taxon>
        <taxon>Trichocladium</taxon>
    </lineage>
</organism>
<gene>
    <name evidence="1" type="ORF">BT67DRAFT_439205</name>
</gene>
<name>A0AAN6USR2_9PEZI</name>